<evidence type="ECO:0000313" key="2">
    <source>
        <dbReference type="EMBL" id="GHA36271.1"/>
    </source>
</evidence>
<dbReference type="Gene3D" id="3.40.50.1820">
    <property type="entry name" value="alpha/beta hydrolase"/>
    <property type="match status" value="1"/>
</dbReference>
<evidence type="ECO:0000313" key="3">
    <source>
        <dbReference type="Proteomes" id="UP000646579"/>
    </source>
</evidence>
<dbReference type="SUPFAM" id="SSF53474">
    <property type="entry name" value="alpha/beta-Hydrolases"/>
    <property type="match status" value="1"/>
</dbReference>
<dbReference type="GO" id="GO:0016020">
    <property type="term" value="C:membrane"/>
    <property type="evidence" value="ECO:0007669"/>
    <property type="project" value="TreeGrafter"/>
</dbReference>
<sequence length="313" mass="34821">MFTRRKIPEDHPAFRDLPVVPVTLGRAREYAAVHISGTLARGKVPLVCVAGYERNMSDFKGLLSRSHPDFIDDHPIVLIDLQGRGRSSDRAAASQYGTPNDAADVAQVIMALGIERAVFVGQGYGGQALMLLARDHPLLVAGLILSDAGPLSDPRGLVRLRTNLEILNSLKGRSNVLSAFHRILGRDYPGADEQDLETLAMRSHYIDKRGRARPLFDARFESFLKQFSLDDVLAAQWPIYDALRHVPLFLIRTQFTNQLRRETFEEMVHRRPDARAMVIKGQGSPALLDEPSEIAALAEFVRHAATSRLELIS</sequence>
<feature type="domain" description="AB hydrolase-1" evidence="1">
    <location>
        <begin position="69"/>
        <end position="151"/>
    </location>
</feature>
<reference evidence="2" key="1">
    <citation type="journal article" date="2014" name="Int. J. Syst. Evol. Microbiol.">
        <title>Complete genome sequence of Corynebacterium casei LMG S-19264T (=DSM 44701T), isolated from a smear-ripened cheese.</title>
        <authorList>
            <consortium name="US DOE Joint Genome Institute (JGI-PGF)"/>
            <person name="Walter F."/>
            <person name="Albersmeier A."/>
            <person name="Kalinowski J."/>
            <person name="Ruckert C."/>
        </authorList>
    </citation>
    <scope>NUCLEOTIDE SEQUENCE</scope>
    <source>
        <strain evidence="2">KCTC 32437</strain>
    </source>
</reference>
<comment type="caution">
    <text evidence="2">The sequence shown here is derived from an EMBL/GenBank/DDBJ whole genome shotgun (WGS) entry which is preliminary data.</text>
</comment>
<keyword evidence="2" id="KW-0378">Hydrolase</keyword>
<dbReference type="GO" id="GO:0047372">
    <property type="term" value="F:monoacylglycerol lipase activity"/>
    <property type="evidence" value="ECO:0007669"/>
    <property type="project" value="TreeGrafter"/>
</dbReference>
<organism evidence="2 3">
    <name type="scientific">Devosia pacifica</name>
    <dbReference type="NCBI Taxonomy" id="1335967"/>
    <lineage>
        <taxon>Bacteria</taxon>
        <taxon>Pseudomonadati</taxon>
        <taxon>Pseudomonadota</taxon>
        <taxon>Alphaproteobacteria</taxon>
        <taxon>Hyphomicrobiales</taxon>
        <taxon>Devosiaceae</taxon>
        <taxon>Devosia</taxon>
    </lineage>
</organism>
<accession>A0A918SFM3</accession>
<reference evidence="2" key="2">
    <citation type="submission" date="2020-09" db="EMBL/GenBank/DDBJ databases">
        <authorList>
            <person name="Sun Q."/>
            <person name="Kim S."/>
        </authorList>
    </citation>
    <scope>NUCLEOTIDE SEQUENCE</scope>
    <source>
        <strain evidence="2">KCTC 32437</strain>
    </source>
</reference>
<name>A0A918SFM3_9HYPH</name>
<dbReference type="Pfam" id="PF00561">
    <property type="entry name" value="Abhydrolase_1"/>
    <property type="match status" value="1"/>
</dbReference>
<proteinExistence type="predicted"/>
<dbReference type="InterPro" id="IPR050266">
    <property type="entry name" value="AB_hydrolase_sf"/>
</dbReference>
<dbReference type="EMBL" id="BMZE01000004">
    <property type="protein sequence ID" value="GHA36271.1"/>
    <property type="molecule type" value="Genomic_DNA"/>
</dbReference>
<gene>
    <name evidence="2" type="ORF">GCM10007989_35470</name>
</gene>
<dbReference type="AlphaFoldDB" id="A0A918SFM3"/>
<dbReference type="Proteomes" id="UP000646579">
    <property type="component" value="Unassembled WGS sequence"/>
</dbReference>
<dbReference type="PANTHER" id="PTHR43798">
    <property type="entry name" value="MONOACYLGLYCEROL LIPASE"/>
    <property type="match status" value="1"/>
</dbReference>
<keyword evidence="3" id="KW-1185">Reference proteome</keyword>
<protein>
    <submittedName>
        <fullName evidence="2">Alpha/beta hydrolase</fullName>
    </submittedName>
</protein>
<dbReference type="InterPro" id="IPR000073">
    <property type="entry name" value="AB_hydrolase_1"/>
</dbReference>
<dbReference type="RefSeq" id="WP_189427125.1">
    <property type="nucleotide sequence ID" value="NZ_BMZE01000004.1"/>
</dbReference>
<evidence type="ECO:0000259" key="1">
    <source>
        <dbReference type="Pfam" id="PF00561"/>
    </source>
</evidence>
<dbReference type="PANTHER" id="PTHR43798:SF5">
    <property type="entry name" value="MONOACYLGLYCEROL LIPASE ABHD6"/>
    <property type="match status" value="1"/>
</dbReference>
<dbReference type="InterPro" id="IPR029058">
    <property type="entry name" value="AB_hydrolase_fold"/>
</dbReference>
<dbReference type="GO" id="GO:0046464">
    <property type="term" value="P:acylglycerol catabolic process"/>
    <property type="evidence" value="ECO:0007669"/>
    <property type="project" value="TreeGrafter"/>
</dbReference>